<accession>W6AJS7</accession>
<keyword evidence="1 2" id="KW-0808">Transferase</keyword>
<dbReference type="PANTHER" id="PTHR10291:SF0">
    <property type="entry name" value="DEHYDRODOLICHYL DIPHOSPHATE SYNTHASE 2"/>
    <property type="match status" value="1"/>
</dbReference>
<evidence type="ECO:0000313" key="4">
    <source>
        <dbReference type="Proteomes" id="UP000019265"/>
    </source>
</evidence>
<evidence type="ECO:0000256" key="1">
    <source>
        <dbReference type="ARBA" id="ARBA00022679"/>
    </source>
</evidence>
<dbReference type="SUPFAM" id="SSF64005">
    <property type="entry name" value="Undecaprenyl diphosphate synthase"/>
    <property type="match status" value="1"/>
</dbReference>
<feature type="active site" description="Proton acceptor" evidence="2">
    <location>
        <position position="61"/>
    </location>
</feature>
<dbReference type="AlphaFoldDB" id="W6AJS7"/>
<feature type="binding site" evidence="2">
    <location>
        <position position="18"/>
    </location>
    <ligand>
        <name>substrate</name>
    </ligand>
</feature>
<comment type="subunit">
    <text evidence="2">Homodimer.</text>
</comment>
<dbReference type="PROSITE" id="PS01066">
    <property type="entry name" value="UPP_SYNTHASE"/>
    <property type="match status" value="1"/>
</dbReference>
<feature type="binding site" evidence="2">
    <location>
        <begin position="14"/>
        <end position="17"/>
    </location>
    <ligand>
        <name>substrate</name>
    </ligand>
</feature>
<name>W6AJS7_9MOLU</name>
<feature type="binding site" evidence="2">
    <location>
        <position position="30"/>
    </location>
    <ligand>
        <name>substrate</name>
    </ligand>
</feature>
<keyword evidence="2" id="KW-0460">Magnesium</keyword>
<feature type="binding site" evidence="2">
    <location>
        <position position="62"/>
    </location>
    <ligand>
        <name>substrate</name>
    </ligand>
</feature>
<proteinExistence type="inferred from homology"/>
<comment type="similarity">
    <text evidence="2">Belongs to the UPP synthase family.</text>
</comment>
<dbReference type="InterPro" id="IPR018520">
    <property type="entry name" value="UPP_synth-like_CS"/>
</dbReference>
<feature type="binding site" evidence="2">
    <location>
        <position position="26"/>
    </location>
    <ligand>
        <name>substrate</name>
    </ligand>
</feature>
<dbReference type="HAMAP" id="MF_01139">
    <property type="entry name" value="ISPT"/>
    <property type="match status" value="1"/>
</dbReference>
<feature type="binding site" evidence="2">
    <location>
        <position position="182"/>
    </location>
    <ligand>
        <name>substrate</name>
    </ligand>
</feature>
<dbReference type="NCBIfam" id="NF011405">
    <property type="entry name" value="PRK14830.1"/>
    <property type="match status" value="1"/>
</dbReference>
<dbReference type="eggNOG" id="COG0020">
    <property type="taxonomic scope" value="Bacteria"/>
</dbReference>
<dbReference type="Pfam" id="PF01255">
    <property type="entry name" value="Prenyltransf"/>
    <property type="match status" value="1"/>
</dbReference>
<dbReference type="GO" id="GO:0016094">
    <property type="term" value="P:polyprenol biosynthetic process"/>
    <property type="evidence" value="ECO:0007669"/>
    <property type="project" value="TreeGrafter"/>
</dbReference>
<organism evidence="3 4">
    <name type="scientific">Spiroplasma sabaudiense Ar-1343</name>
    <dbReference type="NCBI Taxonomy" id="1276257"/>
    <lineage>
        <taxon>Bacteria</taxon>
        <taxon>Bacillati</taxon>
        <taxon>Mycoplasmatota</taxon>
        <taxon>Mollicutes</taxon>
        <taxon>Entomoplasmatales</taxon>
        <taxon>Spiroplasmataceae</taxon>
        <taxon>Spiroplasma</taxon>
    </lineage>
</organism>
<dbReference type="Gene3D" id="3.40.1180.10">
    <property type="entry name" value="Decaprenyl diphosphate synthase-like"/>
    <property type="match status" value="1"/>
</dbReference>
<dbReference type="GO" id="GO:0000287">
    <property type="term" value="F:magnesium ion binding"/>
    <property type="evidence" value="ECO:0007669"/>
    <property type="project" value="UniProtKB-UniRule"/>
</dbReference>
<dbReference type="InterPro" id="IPR036424">
    <property type="entry name" value="UPP_synth-like_sf"/>
</dbReference>
<feature type="binding site" evidence="2">
    <location>
        <position position="64"/>
    </location>
    <ligand>
        <name>substrate</name>
    </ligand>
</feature>
<feature type="binding site" evidence="2">
    <location>
        <begin position="58"/>
        <end position="60"/>
    </location>
    <ligand>
        <name>substrate</name>
    </ligand>
</feature>
<keyword evidence="4" id="KW-1185">Reference proteome</keyword>
<dbReference type="KEGG" id="ssab:SSABA_v1c05800"/>
<gene>
    <name evidence="3" type="primary">uppS</name>
    <name evidence="3" type="ORF">SSABA_v1c05800</name>
</gene>
<dbReference type="Proteomes" id="UP000019265">
    <property type="component" value="Chromosome"/>
</dbReference>
<dbReference type="InterPro" id="IPR001441">
    <property type="entry name" value="UPP_synth-like"/>
</dbReference>
<dbReference type="PATRIC" id="fig|1276257.3.peg.591"/>
<dbReference type="OrthoDB" id="4191603at2"/>
<feature type="active site" evidence="2">
    <location>
        <position position="13"/>
    </location>
</feature>
<dbReference type="GO" id="GO:0045547">
    <property type="term" value="F:ditrans,polycis-polyprenyl diphosphate synthase [(2E,6E)-farnesyl diphosphate specific] activity"/>
    <property type="evidence" value="ECO:0007669"/>
    <property type="project" value="TreeGrafter"/>
</dbReference>
<protein>
    <recommendedName>
        <fullName evidence="2">Isoprenyl transferase</fullName>
        <ecNumber evidence="2">2.5.1.-</ecNumber>
    </recommendedName>
</protein>
<dbReference type="EC" id="2.5.1.-" evidence="2"/>
<reference evidence="3 4" key="1">
    <citation type="journal article" date="2014" name="Genome Biol. Evol.">
        <title>Molecular evolution of the substrate utilization strategies and putative virulence factors in mosquito-associated Spiroplasma species.</title>
        <authorList>
            <person name="Chang T.H."/>
            <person name="Lo W.S."/>
            <person name="Ku C."/>
            <person name="Chen L.L."/>
            <person name="Kuo C.H."/>
        </authorList>
    </citation>
    <scope>NUCLEOTIDE SEQUENCE [LARGE SCALE GENOMIC DNA]</scope>
    <source>
        <strain evidence="3">Ar-1343</strain>
    </source>
</reference>
<feature type="binding site" evidence="2">
    <location>
        <begin position="188"/>
        <end position="190"/>
    </location>
    <ligand>
        <name>substrate</name>
    </ligand>
</feature>
<keyword evidence="2" id="KW-0479">Metal-binding</keyword>
<feature type="binding site" evidence="2">
    <location>
        <position position="201"/>
    </location>
    <ligand>
        <name>Mg(2+)</name>
        <dbReference type="ChEBI" id="CHEBI:18420"/>
    </ligand>
</feature>
<evidence type="ECO:0000256" key="2">
    <source>
        <dbReference type="HAMAP-Rule" id="MF_01139"/>
    </source>
</evidence>
<comment type="function">
    <text evidence="2">Catalyzes the condensation of isopentenyl diphosphate (IPP) with allylic pyrophosphates generating different type of terpenoids.</text>
</comment>
<sequence>MKKPLKHLAIILDGNGRWAKQLGKNRSFGHQKGMEKIEDIALGASQLGIKYLTVFAFSTENWNRPEEEVDFLMQVPDKIFSQNRLDFFQENNIKINWIGRKAKVPTQTKEALDQAISKTANNTGLVLSIAFDYGAWEEITNAVKKITNYIKINKVTNLDVTEELIRENLYTHNLPDVDLLIRTGGQTRISNFLLLQCCYAEIYFSKKMWPDFSQKDLKTAITYYNSVNRRFGGISNDQAE</sequence>
<feature type="binding site" evidence="2">
    <location>
        <position position="13"/>
    </location>
    <ligand>
        <name>Mg(2+)</name>
        <dbReference type="ChEBI" id="CHEBI:18420"/>
    </ligand>
</feature>
<evidence type="ECO:0000313" key="3">
    <source>
        <dbReference type="EMBL" id="AHI53984.1"/>
    </source>
</evidence>
<dbReference type="RefSeq" id="WP_025251122.1">
    <property type="nucleotide sequence ID" value="NZ_CP006934.1"/>
</dbReference>
<dbReference type="HOGENOM" id="CLU_038505_1_1_14"/>
<dbReference type="CDD" id="cd00475">
    <property type="entry name" value="Cis_IPPS"/>
    <property type="match status" value="1"/>
</dbReference>
<dbReference type="STRING" id="1276257.SSABA_v1c05800"/>
<comment type="cofactor">
    <cofactor evidence="2">
        <name>Mg(2+)</name>
        <dbReference type="ChEBI" id="CHEBI:18420"/>
    </cofactor>
    <text evidence="2">Binds 2 magnesium ions per subunit.</text>
</comment>
<dbReference type="PANTHER" id="PTHR10291">
    <property type="entry name" value="DEHYDRODOLICHYL DIPHOSPHATE SYNTHASE FAMILY MEMBER"/>
    <property type="match status" value="1"/>
</dbReference>
<dbReference type="FunFam" id="3.40.1180.10:FF:000001">
    <property type="entry name" value="(2E,6E)-farnesyl-diphosphate-specific ditrans,polycis-undecaprenyl-diphosphate synthase"/>
    <property type="match status" value="1"/>
</dbReference>
<dbReference type="EMBL" id="CP006934">
    <property type="protein sequence ID" value="AHI53984.1"/>
    <property type="molecule type" value="Genomic_DNA"/>
</dbReference>
<dbReference type="NCBIfam" id="TIGR00055">
    <property type="entry name" value="uppS"/>
    <property type="match status" value="1"/>
</dbReference>